<organism evidence="1 2">
    <name type="scientific">Saccharibacillus kuerlensis</name>
    <dbReference type="NCBI Taxonomy" id="459527"/>
    <lineage>
        <taxon>Bacteria</taxon>
        <taxon>Bacillati</taxon>
        <taxon>Bacillota</taxon>
        <taxon>Bacilli</taxon>
        <taxon>Bacillales</taxon>
        <taxon>Paenibacillaceae</taxon>
        <taxon>Saccharibacillus</taxon>
    </lineage>
</organism>
<protein>
    <submittedName>
        <fullName evidence="1">Uncharacterized protein</fullName>
    </submittedName>
</protein>
<dbReference type="EMBL" id="BMLN01000006">
    <property type="protein sequence ID" value="GGO00940.1"/>
    <property type="molecule type" value="Genomic_DNA"/>
</dbReference>
<keyword evidence="2" id="KW-1185">Reference proteome</keyword>
<evidence type="ECO:0000313" key="1">
    <source>
        <dbReference type="EMBL" id="GGO00940.1"/>
    </source>
</evidence>
<sequence length="131" mass="15421">MSLIFEHINVLSNHPMNNTGLHMYTGRAIIKFIDYELKESLLYDTSKVEGKKRIIVEEDAQKVKIPKLELLVGFEILKSEELHVSEESFTQRFDGIASRKYNSDFGYCVIKCKKIVIKWNEFIDKAWFEDR</sequence>
<gene>
    <name evidence="1" type="ORF">GCM10010969_22680</name>
</gene>
<accession>A0ABQ2L391</accession>
<name>A0ABQ2L391_9BACL</name>
<proteinExistence type="predicted"/>
<evidence type="ECO:0000313" key="2">
    <source>
        <dbReference type="Proteomes" id="UP000606653"/>
    </source>
</evidence>
<comment type="caution">
    <text evidence="1">The sequence shown here is derived from an EMBL/GenBank/DDBJ whole genome shotgun (WGS) entry which is preliminary data.</text>
</comment>
<reference evidence="2" key="1">
    <citation type="journal article" date="2019" name="Int. J. Syst. Evol. Microbiol.">
        <title>The Global Catalogue of Microorganisms (GCM) 10K type strain sequencing project: providing services to taxonomists for standard genome sequencing and annotation.</title>
        <authorList>
            <consortium name="The Broad Institute Genomics Platform"/>
            <consortium name="The Broad Institute Genome Sequencing Center for Infectious Disease"/>
            <person name="Wu L."/>
            <person name="Ma J."/>
        </authorList>
    </citation>
    <scope>NUCLEOTIDE SEQUENCE [LARGE SCALE GENOMIC DNA]</scope>
    <source>
        <strain evidence="2">CGMCC 1.6964</strain>
    </source>
</reference>
<dbReference type="Proteomes" id="UP000606653">
    <property type="component" value="Unassembled WGS sequence"/>
</dbReference>